<organism evidence="1 2">
    <name type="scientific">Devosia marina</name>
    <dbReference type="NCBI Taxonomy" id="2683198"/>
    <lineage>
        <taxon>Bacteria</taxon>
        <taxon>Pseudomonadati</taxon>
        <taxon>Pseudomonadota</taxon>
        <taxon>Alphaproteobacteria</taxon>
        <taxon>Hyphomicrobiales</taxon>
        <taxon>Devosiaceae</taxon>
        <taxon>Devosia</taxon>
    </lineage>
</organism>
<proteinExistence type="predicted"/>
<dbReference type="AlphaFoldDB" id="A0A7X3FN80"/>
<name>A0A7X3FN80_9HYPH</name>
<accession>A0A7X3FN80</accession>
<dbReference type="EMBL" id="WQRF01000001">
    <property type="protein sequence ID" value="MVS97661.1"/>
    <property type="molecule type" value="Genomic_DNA"/>
</dbReference>
<sequence length="414" mass="44880">MALESVWRFKSLICCATHQGPLDASGFGLRKREYGVNFTLSGLRPIVLLILTAIVLVLDVEAAHAQAAQCQQLQSALAQFDRNGDFRQLGSNSNAARQLQRQVQQAESRYIREGCNDDARAGRTLSRSCQLIARDVLSLRDDYAQVSQSVETANAVAQQREAILQEMARFGCNSGSNATFTRERQNIFDRIFGTTSEGDFTNGDFIDGGDYWGYQGYNTVRTVCVRLSDGYFWPISYATLPDYIGNDAISCQQMCPNTAVELYYYSNPGEEPEQMRSINGVPYMSLPTAFAYRNEFDKSASCSAAPTADGSVTVVAAADGSNRAMLDINGLRIPMPLRDPRGVTPVQASPAEAVATVALVDVPLPRPRPAGPGEIARQPSAPAAPELRIVELGGKSVRVVGPDTPYARAGQAGT</sequence>
<evidence type="ECO:0000313" key="1">
    <source>
        <dbReference type="EMBL" id="MVS97661.1"/>
    </source>
</evidence>
<dbReference type="Proteomes" id="UP000438106">
    <property type="component" value="Unassembled WGS sequence"/>
</dbReference>
<reference evidence="1 2" key="1">
    <citation type="submission" date="2019-12" db="EMBL/GenBank/DDBJ databases">
        <title>Devosia maris sp. nov., isolated from the deep seawater.</title>
        <authorList>
            <person name="Liu Y."/>
        </authorList>
    </citation>
    <scope>NUCLEOTIDE SEQUENCE [LARGE SCALE GENOMIC DNA]</scope>
    <source>
        <strain evidence="1 2">L53-10-65</strain>
    </source>
</reference>
<evidence type="ECO:0000313" key="2">
    <source>
        <dbReference type="Proteomes" id="UP000438106"/>
    </source>
</evidence>
<keyword evidence="2" id="KW-1185">Reference proteome</keyword>
<protein>
    <submittedName>
        <fullName evidence="1">DUF2865 domain-containing protein</fullName>
    </submittedName>
</protein>
<comment type="caution">
    <text evidence="1">The sequence shown here is derived from an EMBL/GenBank/DDBJ whole genome shotgun (WGS) entry which is preliminary data.</text>
</comment>
<gene>
    <name evidence="1" type="ORF">GO014_01280</name>
</gene>
<dbReference type="Pfam" id="PF11064">
    <property type="entry name" value="DUF2865"/>
    <property type="match status" value="1"/>
</dbReference>
<dbReference type="InterPro" id="IPR021293">
    <property type="entry name" value="DUF2865"/>
</dbReference>